<reference evidence="9" key="1">
    <citation type="journal article" date="2019" name="Int. J. Syst. Evol. Microbiol.">
        <title>The Global Catalogue of Microorganisms (GCM) 10K type strain sequencing project: providing services to taxonomists for standard genome sequencing and annotation.</title>
        <authorList>
            <consortium name="The Broad Institute Genomics Platform"/>
            <consortium name="The Broad Institute Genome Sequencing Center for Infectious Disease"/>
            <person name="Wu L."/>
            <person name="Ma J."/>
        </authorList>
    </citation>
    <scope>NUCLEOTIDE SEQUENCE [LARGE SCALE GENOMIC DNA]</scope>
    <source>
        <strain evidence="9">KCTC 32239</strain>
    </source>
</reference>
<comment type="subcellular location">
    <subcellularLocation>
        <location evidence="7">Cell inner membrane</location>
        <topology evidence="7">Single-pass membrane protein</topology>
    </subcellularLocation>
</comment>
<keyword evidence="7" id="KW-0997">Cell inner membrane</keyword>
<evidence type="ECO:0000256" key="5">
    <source>
        <dbReference type="ARBA" id="ARBA00023239"/>
    </source>
</evidence>
<evidence type="ECO:0000256" key="3">
    <source>
        <dbReference type="ARBA" id="ARBA00022989"/>
    </source>
</evidence>
<keyword evidence="5 7" id="KW-0456">Lyase</keyword>
<accession>A0ABQ3AYL6</accession>
<evidence type="ECO:0000256" key="6">
    <source>
        <dbReference type="ARBA" id="ARBA00023316"/>
    </source>
</evidence>
<evidence type="ECO:0000256" key="4">
    <source>
        <dbReference type="ARBA" id="ARBA00023136"/>
    </source>
</evidence>
<keyword evidence="1 7" id="KW-1003">Cell membrane</keyword>
<evidence type="ECO:0000256" key="2">
    <source>
        <dbReference type="ARBA" id="ARBA00022692"/>
    </source>
</evidence>
<evidence type="ECO:0000313" key="8">
    <source>
        <dbReference type="EMBL" id="GGY70598.1"/>
    </source>
</evidence>
<dbReference type="RefSeq" id="WP_189417007.1">
    <property type="nucleotide sequence ID" value="NZ_BMYZ01000001.1"/>
</dbReference>
<evidence type="ECO:0000256" key="1">
    <source>
        <dbReference type="ARBA" id="ARBA00022475"/>
    </source>
</evidence>
<keyword evidence="9" id="KW-1185">Reference proteome</keyword>
<sequence length="350" mass="39409">MKLTLSTTKGRVLSGFLAVILLVAIAVGFLWFSFQQWLQSPLNVPHSGFHYDLDSGKSLSHLSNDLAKQKVLTHARWLNWYARYYQKEKIHPGEYLLEEGITPLGLLEKLNKGDIVLHQVTFLEGWNFKQVMAALNQEPNLKHLLSDKSDTERLQILNLPISHPEGWFFPDTYRFSRGTTDVEILTQAYSAMRKTLNELWANKAENLPYGSDYQALIMASIIEKETGSASERNQIAGVFVRRLQLGMKLQTDPTVIYGMGEAYSGKIGRDHLTTPTLYNTYVIQGLPPTPIAIPGKASLYAALHPDASKALYFVAKGDGTSVFSDTLSEHQRAVARYQLQRSSDYRSTPK</sequence>
<comment type="function">
    <text evidence="7">Functions as a peptidoglycan terminase that cleaves nascent peptidoglycan strands endolytically to terminate their elongation.</text>
</comment>
<keyword evidence="2 7" id="KW-0812">Transmembrane</keyword>
<feature type="transmembrane region" description="Helical" evidence="7">
    <location>
        <begin position="12"/>
        <end position="34"/>
    </location>
</feature>
<dbReference type="EMBL" id="BMYZ01000001">
    <property type="protein sequence ID" value="GGY70598.1"/>
    <property type="molecule type" value="Genomic_DNA"/>
</dbReference>
<dbReference type="CDD" id="cd08010">
    <property type="entry name" value="MltG_like"/>
    <property type="match status" value="1"/>
</dbReference>
<protein>
    <recommendedName>
        <fullName evidence="7">Endolytic murein transglycosylase</fullName>
        <ecNumber evidence="7">4.2.2.29</ecNumber>
    </recommendedName>
    <alternativeName>
        <fullName evidence="7">Peptidoglycan lytic transglycosylase</fullName>
    </alternativeName>
    <alternativeName>
        <fullName evidence="7">Peptidoglycan polymerization terminase</fullName>
    </alternativeName>
</protein>
<dbReference type="HAMAP" id="MF_02065">
    <property type="entry name" value="MltG"/>
    <property type="match status" value="1"/>
</dbReference>
<gene>
    <name evidence="7" type="primary">mltG</name>
    <name evidence="8" type="ORF">GCM10011613_13870</name>
</gene>
<proteinExistence type="inferred from homology"/>
<organism evidence="8 9">
    <name type="scientific">Cellvibrio zantedeschiae</name>
    <dbReference type="NCBI Taxonomy" id="1237077"/>
    <lineage>
        <taxon>Bacteria</taxon>
        <taxon>Pseudomonadati</taxon>
        <taxon>Pseudomonadota</taxon>
        <taxon>Gammaproteobacteria</taxon>
        <taxon>Cellvibrionales</taxon>
        <taxon>Cellvibrionaceae</taxon>
        <taxon>Cellvibrio</taxon>
    </lineage>
</organism>
<comment type="caution">
    <text evidence="8">The sequence shown here is derived from an EMBL/GenBank/DDBJ whole genome shotgun (WGS) entry which is preliminary data.</text>
</comment>
<dbReference type="Gene3D" id="3.30.160.60">
    <property type="entry name" value="Classic Zinc Finger"/>
    <property type="match status" value="1"/>
</dbReference>
<dbReference type="EC" id="4.2.2.29" evidence="7"/>
<comment type="catalytic activity">
    <reaction evidence="7">
        <text>a peptidoglycan chain = a peptidoglycan chain with N-acetyl-1,6-anhydromuramyl-[peptide] at the reducing end + a peptidoglycan chain with N-acetylglucosamine at the non-reducing end.</text>
        <dbReference type="EC" id="4.2.2.29"/>
    </reaction>
</comment>
<keyword evidence="3 7" id="KW-1133">Transmembrane helix</keyword>
<dbReference type="NCBIfam" id="TIGR00247">
    <property type="entry name" value="endolytic transglycosylase MltG"/>
    <property type="match status" value="1"/>
</dbReference>
<dbReference type="PANTHER" id="PTHR30518:SF2">
    <property type="entry name" value="ENDOLYTIC MUREIN TRANSGLYCOSYLASE"/>
    <property type="match status" value="1"/>
</dbReference>
<evidence type="ECO:0000313" key="9">
    <source>
        <dbReference type="Proteomes" id="UP000619761"/>
    </source>
</evidence>
<comment type="similarity">
    <text evidence="7">Belongs to the transglycosylase MltG family.</text>
</comment>
<evidence type="ECO:0000256" key="7">
    <source>
        <dbReference type="HAMAP-Rule" id="MF_02065"/>
    </source>
</evidence>
<keyword evidence="4 7" id="KW-0472">Membrane</keyword>
<dbReference type="Gene3D" id="3.30.1490.480">
    <property type="entry name" value="Endolytic murein transglycosylase"/>
    <property type="match status" value="1"/>
</dbReference>
<dbReference type="Proteomes" id="UP000619761">
    <property type="component" value="Unassembled WGS sequence"/>
</dbReference>
<keyword evidence="6 7" id="KW-0961">Cell wall biogenesis/degradation</keyword>
<name>A0ABQ3AYL6_9GAMM</name>
<dbReference type="PANTHER" id="PTHR30518">
    <property type="entry name" value="ENDOLYTIC MUREIN TRANSGLYCOSYLASE"/>
    <property type="match status" value="1"/>
</dbReference>
<dbReference type="Pfam" id="PF02618">
    <property type="entry name" value="YceG"/>
    <property type="match status" value="1"/>
</dbReference>
<feature type="site" description="Important for catalytic activity" evidence="7">
    <location>
        <position position="225"/>
    </location>
</feature>
<dbReference type="InterPro" id="IPR003770">
    <property type="entry name" value="MLTG-like"/>
</dbReference>